<evidence type="ECO:0000256" key="1">
    <source>
        <dbReference type="ARBA" id="ARBA00023015"/>
    </source>
</evidence>
<proteinExistence type="predicted"/>
<dbReference type="GO" id="GO:0003677">
    <property type="term" value="F:DNA binding"/>
    <property type="evidence" value="ECO:0007669"/>
    <property type="project" value="UniProtKB-KW"/>
</dbReference>
<evidence type="ECO:0000259" key="4">
    <source>
        <dbReference type="PROSITE" id="PS50949"/>
    </source>
</evidence>
<protein>
    <submittedName>
        <fullName evidence="5">GntR family transcriptional regulator</fullName>
    </submittedName>
</protein>
<dbReference type="PANTHER" id="PTHR44846">
    <property type="entry name" value="MANNOSYL-D-GLYCERATE TRANSPORT/METABOLISM SYSTEM REPRESSOR MNGR-RELATED"/>
    <property type="match status" value="1"/>
</dbReference>
<dbReference type="CDD" id="cd07377">
    <property type="entry name" value="WHTH_GntR"/>
    <property type="match status" value="1"/>
</dbReference>
<gene>
    <name evidence="5" type="ORF">EAS64_36560</name>
</gene>
<dbReference type="GO" id="GO:0003700">
    <property type="term" value="F:DNA-binding transcription factor activity"/>
    <property type="evidence" value="ECO:0007669"/>
    <property type="project" value="InterPro"/>
</dbReference>
<dbReference type="SUPFAM" id="SSF46785">
    <property type="entry name" value="Winged helix' DNA-binding domain"/>
    <property type="match status" value="1"/>
</dbReference>
<organism evidence="5 6">
    <name type="scientific">Trebonia kvetii</name>
    <dbReference type="NCBI Taxonomy" id="2480626"/>
    <lineage>
        <taxon>Bacteria</taxon>
        <taxon>Bacillati</taxon>
        <taxon>Actinomycetota</taxon>
        <taxon>Actinomycetes</taxon>
        <taxon>Streptosporangiales</taxon>
        <taxon>Treboniaceae</taxon>
        <taxon>Trebonia</taxon>
    </lineage>
</organism>
<keyword evidence="2" id="KW-0238">DNA-binding</keyword>
<dbReference type="AlphaFoldDB" id="A0A6P2BQB7"/>
<dbReference type="Pfam" id="PF00392">
    <property type="entry name" value="GntR"/>
    <property type="match status" value="1"/>
</dbReference>
<evidence type="ECO:0000256" key="2">
    <source>
        <dbReference type="ARBA" id="ARBA00023125"/>
    </source>
</evidence>
<dbReference type="InterPro" id="IPR036388">
    <property type="entry name" value="WH-like_DNA-bd_sf"/>
</dbReference>
<dbReference type="EMBL" id="RPFW01000008">
    <property type="protein sequence ID" value="TVZ00857.1"/>
    <property type="molecule type" value="Genomic_DNA"/>
</dbReference>
<keyword evidence="3" id="KW-0804">Transcription</keyword>
<feature type="domain" description="HTH gntR-type" evidence="4">
    <location>
        <begin position="35"/>
        <end position="103"/>
    </location>
</feature>
<dbReference type="GO" id="GO:0045892">
    <property type="term" value="P:negative regulation of DNA-templated transcription"/>
    <property type="evidence" value="ECO:0007669"/>
    <property type="project" value="TreeGrafter"/>
</dbReference>
<evidence type="ECO:0000256" key="3">
    <source>
        <dbReference type="ARBA" id="ARBA00023163"/>
    </source>
</evidence>
<keyword evidence="6" id="KW-1185">Reference proteome</keyword>
<evidence type="ECO:0000313" key="6">
    <source>
        <dbReference type="Proteomes" id="UP000460272"/>
    </source>
</evidence>
<sequence>MTNSDKRHFTLADAQAVAAISDVIDASVINPRSMLPAYLQLAMYLRGMIIVRQLPPGSPLPSEPELGERYQVSRDTVRRAMQLLRETGIAETRRGVGHFVTRTPEIKRVIVAPGSRVVVRMPQPHEQGELLGLTVFVVTEPGKPPVVYDTAQTVLAFPEAAGP</sequence>
<dbReference type="Gene3D" id="1.10.10.10">
    <property type="entry name" value="Winged helix-like DNA-binding domain superfamily/Winged helix DNA-binding domain"/>
    <property type="match status" value="1"/>
</dbReference>
<evidence type="ECO:0000313" key="5">
    <source>
        <dbReference type="EMBL" id="TVZ00857.1"/>
    </source>
</evidence>
<name>A0A6P2BQB7_9ACTN</name>
<dbReference type="SMART" id="SM00345">
    <property type="entry name" value="HTH_GNTR"/>
    <property type="match status" value="1"/>
</dbReference>
<comment type="caution">
    <text evidence="5">The sequence shown here is derived from an EMBL/GenBank/DDBJ whole genome shotgun (WGS) entry which is preliminary data.</text>
</comment>
<dbReference type="PROSITE" id="PS50949">
    <property type="entry name" value="HTH_GNTR"/>
    <property type="match status" value="1"/>
</dbReference>
<dbReference type="InterPro" id="IPR036390">
    <property type="entry name" value="WH_DNA-bd_sf"/>
</dbReference>
<dbReference type="PRINTS" id="PR00035">
    <property type="entry name" value="HTHGNTR"/>
</dbReference>
<dbReference type="OrthoDB" id="4558810at2"/>
<dbReference type="RefSeq" id="WP_145860665.1">
    <property type="nucleotide sequence ID" value="NZ_RPFW01000008.1"/>
</dbReference>
<reference evidence="5 6" key="1">
    <citation type="submission" date="2018-11" db="EMBL/GenBank/DDBJ databases">
        <title>Trebonia kvetii gen.nov., sp.nov., a novel acidophilic actinobacterium, and proposal of the new actinobacterial family Treboniaceae fam. nov.</title>
        <authorList>
            <person name="Rapoport D."/>
            <person name="Sagova-Mareckova M."/>
            <person name="Sedlacek I."/>
            <person name="Provaznik J."/>
            <person name="Kralova S."/>
            <person name="Pavlinic D."/>
            <person name="Benes V."/>
            <person name="Kopecky J."/>
        </authorList>
    </citation>
    <scope>NUCLEOTIDE SEQUENCE [LARGE SCALE GENOMIC DNA]</scope>
    <source>
        <strain evidence="5 6">15Tr583</strain>
    </source>
</reference>
<dbReference type="InterPro" id="IPR000524">
    <property type="entry name" value="Tscrpt_reg_HTH_GntR"/>
</dbReference>
<dbReference type="Proteomes" id="UP000460272">
    <property type="component" value="Unassembled WGS sequence"/>
</dbReference>
<dbReference type="PANTHER" id="PTHR44846:SF17">
    <property type="entry name" value="GNTR-FAMILY TRANSCRIPTIONAL REGULATOR"/>
    <property type="match status" value="1"/>
</dbReference>
<keyword evidence="1" id="KW-0805">Transcription regulation</keyword>
<accession>A0A6P2BQB7</accession>
<dbReference type="InterPro" id="IPR050679">
    <property type="entry name" value="Bact_HTH_transcr_reg"/>
</dbReference>